<dbReference type="EMBL" id="FQZB01000007">
    <property type="protein sequence ID" value="SHJ24431.1"/>
    <property type="molecule type" value="Genomic_DNA"/>
</dbReference>
<keyword evidence="2" id="KW-1185">Reference proteome</keyword>
<protein>
    <recommendedName>
        <fullName evidence="3">SIR2-like domain-containing protein</fullName>
    </recommendedName>
</protein>
<dbReference type="Proteomes" id="UP000184310">
    <property type="component" value="Unassembled WGS sequence"/>
</dbReference>
<reference evidence="1 2" key="1">
    <citation type="submission" date="2016-11" db="EMBL/GenBank/DDBJ databases">
        <authorList>
            <person name="Jaros S."/>
            <person name="Januszkiewicz K."/>
            <person name="Wedrychowicz H."/>
        </authorList>
    </citation>
    <scope>NUCLEOTIDE SEQUENCE [LARGE SCALE GENOMIC DNA]</scope>
    <source>
        <strain evidence="1 2">DSM 21758</strain>
    </source>
</reference>
<proteinExistence type="predicted"/>
<dbReference type="AlphaFoldDB" id="A0A1M6HQG5"/>
<accession>A0A1M6HQG5</accession>
<evidence type="ECO:0000313" key="2">
    <source>
        <dbReference type="Proteomes" id="UP000184310"/>
    </source>
</evidence>
<organism evidence="1 2">
    <name type="scientific">Clostridium cavendishii DSM 21758</name>
    <dbReference type="NCBI Taxonomy" id="1121302"/>
    <lineage>
        <taxon>Bacteria</taxon>
        <taxon>Bacillati</taxon>
        <taxon>Bacillota</taxon>
        <taxon>Clostridia</taxon>
        <taxon>Eubacteriales</taxon>
        <taxon>Clostridiaceae</taxon>
        <taxon>Clostridium</taxon>
    </lineage>
</organism>
<dbReference type="RefSeq" id="WP_072986103.1">
    <property type="nucleotide sequence ID" value="NZ_FQZB01000007.1"/>
</dbReference>
<gene>
    <name evidence="1" type="ORF">SAMN02745163_01546</name>
</gene>
<name>A0A1M6HQG5_9CLOT</name>
<sequence>MKNLYLLIGNGSSISIVNKINDYRKQIGQPPLNIDLSNLFYYGASFNFPMTNDPFLTEEHCPKLWQLGARPGMDRAKANQIISQIITCGNVYALAKYKEEIISTNDFGDYYNNQYNMNILSYYNNTRLTLRYSDNEIISNLYFAAYGEFSSYLRYLMIYYNSQITNNDLTSIDVPLINYIKQNYNNFNRIIFNSYNYDIIMERLLMLNDLPFKLGCFENGCNKIIFYKPHGSISFSYKKTFPLGTQYKIPYNELSFQQKITVCDFNIKYDFINDYPKHNGMVPPYGEAERFEISYYQKIRNSIIRAAKKSNPSDIYYIIGSSYGNVDRFELDRINTSFDKLVHVTYVDPFPNPDYNAVLSSLFINYNQVPDFPTTSQTPILLKDIF</sequence>
<evidence type="ECO:0008006" key="3">
    <source>
        <dbReference type="Google" id="ProtNLM"/>
    </source>
</evidence>
<dbReference type="OrthoDB" id="7057032at2"/>
<evidence type="ECO:0000313" key="1">
    <source>
        <dbReference type="EMBL" id="SHJ24431.1"/>
    </source>
</evidence>